<sequence length="190" mass="21544">MIDEDLPTARERAHRWEKLRERRAVIAGLVREARQGLEAVDIWDPEQVAVEEARLAAYRMLLAEVDRELAEVGPARDIYEELLAREERRLALSADPRGAELLEIGRLLAELDVELPAWEGARAAGVAVLRGDEVMGEFVRKVQALGMTVEAGVEGTDAVQDLVERLGERCHELERLRHRLRTRREEVLLA</sequence>
<name>A0ABV5S7X1_9ACTN</name>
<evidence type="ECO:0000313" key="2">
    <source>
        <dbReference type="Proteomes" id="UP001589532"/>
    </source>
</evidence>
<accession>A0ABV5S7X1</accession>
<dbReference type="EMBL" id="JBHMBW010000037">
    <property type="protein sequence ID" value="MFB9627771.1"/>
    <property type="molecule type" value="Genomic_DNA"/>
</dbReference>
<reference evidence="1 2" key="1">
    <citation type="submission" date="2024-09" db="EMBL/GenBank/DDBJ databases">
        <authorList>
            <person name="Sun Q."/>
            <person name="Mori K."/>
        </authorList>
    </citation>
    <scope>NUCLEOTIDE SEQUENCE [LARGE SCALE GENOMIC DNA]</scope>
    <source>
        <strain evidence="1 2">JCM 3143</strain>
    </source>
</reference>
<gene>
    <name evidence="1" type="ORF">ACFFSA_32220</name>
</gene>
<organism evidence="1 2">
    <name type="scientific">Nonomuraea helvata</name>
    <dbReference type="NCBI Taxonomy" id="37484"/>
    <lineage>
        <taxon>Bacteria</taxon>
        <taxon>Bacillati</taxon>
        <taxon>Actinomycetota</taxon>
        <taxon>Actinomycetes</taxon>
        <taxon>Streptosporangiales</taxon>
        <taxon>Streptosporangiaceae</taxon>
        <taxon>Nonomuraea</taxon>
    </lineage>
</organism>
<evidence type="ECO:0000313" key="1">
    <source>
        <dbReference type="EMBL" id="MFB9627771.1"/>
    </source>
</evidence>
<proteinExistence type="predicted"/>
<keyword evidence="2" id="KW-1185">Reference proteome</keyword>
<protein>
    <submittedName>
        <fullName evidence="1">Uncharacterized protein</fullName>
    </submittedName>
</protein>
<comment type="caution">
    <text evidence="1">The sequence shown here is derived from an EMBL/GenBank/DDBJ whole genome shotgun (WGS) entry which is preliminary data.</text>
</comment>
<dbReference type="Proteomes" id="UP001589532">
    <property type="component" value="Unassembled WGS sequence"/>
</dbReference>
<dbReference type="RefSeq" id="WP_344987133.1">
    <property type="nucleotide sequence ID" value="NZ_BAAAXV010000001.1"/>
</dbReference>